<dbReference type="EMBL" id="BSYO01000011">
    <property type="protein sequence ID" value="GMH11605.1"/>
    <property type="molecule type" value="Genomic_DNA"/>
</dbReference>
<name>A0AAD3SIU1_NEPGR</name>
<comment type="caution">
    <text evidence="1">The sequence shown here is derived from an EMBL/GenBank/DDBJ whole genome shotgun (WGS) entry which is preliminary data.</text>
</comment>
<protein>
    <submittedName>
        <fullName evidence="1">Uncharacterized protein</fullName>
    </submittedName>
</protein>
<sequence>MKNTTLKGCTLKRKHSSEVGCTSYPVMKYGKENEFCFEIPDSFNGGGVSPSRLGSSPLQPEKTVCVDCAIGPPRPVPQFDESIPGVLGSSSNCDVVEGALPLPRSCSPCQDLVLPPNGRPGVHIESANLPASLTGNMGPSYVIDHQGNTLPPNGDVLDRPCSLLGALVTSNCSTASASPMGAVDHPPGKLWSSVVKQNSPGCGVRVCWSEAGPEGMLGCDLDSFVASAVWFCLDDWGGDSAGKGFSVTCADLLHRSYWFSSMVLKEVAAGMSESLKQMQGPGLCFVYYLEQAADAK</sequence>
<reference evidence="1" key="1">
    <citation type="submission" date="2023-05" db="EMBL/GenBank/DDBJ databases">
        <title>Nepenthes gracilis genome sequencing.</title>
        <authorList>
            <person name="Fukushima K."/>
        </authorList>
    </citation>
    <scope>NUCLEOTIDE SEQUENCE</scope>
    <source>
        <strain evidence="1">SING2019-196</strain>
    </source>
</reference>
<dbReference type="AlphaFoldDB" id="A0AAD3SIU1"/>
<accession>A0AAD3SIU1</accession>
<proteinExistence type="predicted"/>
<evidence type="ECO:0000313" key="1">
    <source>
        <dbReference type="EMBL" id="GMH11605.1"/>
    </source>
</evidence>
<evidence type="ECO:0000313" key="2">
    <source>
        <dbReference type="Proteomes" id="UP001279734"/>
    </source>
</evidence>
<dbReference type="Proteomes" id="UP001279734">
    <property type="component" value="Unassembled WGS sequence"/>
</dbReference>
<gene>
    <name evidence="1" type="ORF">Nepgr_013446</name>
</gene>
<organism evidence="1 2">
    <name type="scientific">Nepenthes gracilis</name>
    <name type="common">Slender pitcher plant</name>
    <dbReference type="NCBI Taxonomy" id="150966"/>
    <lineage>
        <taxon>Eukaryota</taxon>
        <taxon>Viridiplantae</taxon>
        <taxon>Streptophyta</taxon>
        <taxon>Embryophyta</taxon>
        <taxon>Tracheophyta</taxon>
        <taxon>Spermatophyta</taxon>
        <taxon>Magnoliopsida</taxon>
        <taxon>eudicotyledons</taxon>
        <taxon>Gunneridae</taxon>
        <taxon>Pentapetalae</taxon>
        <taxon>Caryophyllales</taxon>
        <taxon>Nepenthaceae</taxon>
        <taxon>Nepenthes</taxon>
    </lineage>
</organism>
<keyword evidence="2" id="KW-1185">Reference proteome</keyword>